<keyword evidence="3" id="KW-1185">Reference proteome</keyword>
<name>A0ABM7M6W8_9ACTN</name>
<evidence type="ECO:0008006" key="4">
    <source>
        <dbReference type="Google" id="ProtNLM"/>
    </source>
</evidence>
<dbReference type="Pfam" id="PF20062">
    <property type="entry name" value="DUF6461"/>
    <property type="match status" value="1"/>
</dbReference>
<proteinExistence type="predicted"/>
<dbReference type="EMBL" id="AP023356">
    <property type="protein sequence ID" value="BCJ47415.1"/>
    <property type="molecule type" value="Genomic_DNA"/>
</dbReference>
<sequence length="251" mass="27149">MVLGGLVGVALGGCTRSGTGPVASPAVTSRPASPRPPSAEVTAADFDWFEQEEPGLAVCFTFSWLAGLTPEQVVRRIGGRPVGRFTWTDAPEDPDDGVIVLVTRAGDWALMIETYTMYGTYEATTELCRDTRLIANFRNVELDGMFLLAENGERLVDFDPYTAYSRSGERPDMLVPEMKALGFQVEQPTAPEPSPTAEFSETEAGFALAERLTRVPFTSELLNSSTYLAAVVPDPLDGAVYTPDQVRTAPT</sequence>
<accession>A0ABM7M6W8</accession>
<evidence type="ECO:0000313" key="3">
    <source>
        <dbReference type="Proteomes" id="UP000676967"/>
    </source>
</evidence>
<feature type="region of interest" description="Disordered" evidence="1">
    <location>
        <begin position="20"/>
        <end position="39"/>
    </location>
</feature>
<dbReference type="Proteomes" id="UP000676967">
    <property type="component" value="Chromosome"/>
</dbReference>
<dbReference type="InterPro" id="IPR045592">
    <property type="entry name" value="DUF6461"/>
</dbReference>
<feature type="compositionally biased region" description="Low complexity" evidence="1">
    <location>
        <begin position="21"/>
        <end position="32"/>
    </location>
</feature>
<evidence type="ECO:0000313" key="2">
    <source>
        <dbReference type="EMBL" id="BCJ47415.1"/>
    </source>
</evidence>
<reference evidence="2 3" key="1">
    <citation type="submission" date="2020-08" db="EMBL/GenBank/DDBJ databases">
        <title>Whole genome shotgun sequence of Actinoplanes ianthinogenes NBRC 13996.</title>
        <authorList>
            <person name="Komaki H."/>
            <person name="Tamura T."/>
        </authorList>
    </citation>
    <scope>NUCLEOTIDE SEQUENCE [LARGE SCALE GENOMIC DNA]</scope>
    <source>
        <strain evidence="2 3">NBRC 13996</strain>
    </source>
</reference>
<evidence type="ECO:0000256" key="1">
    <source>
        <dbReference type="SAM" id="MobiDB-lite"/>
    </source>
</evidence>
<organism evidence="2 3">
    <name type="scientific">Actinoplanes ianthinogenes</name>
    <dbReference type="NCBI Taxonomy" id="122358"/>
    <lineage>
        <taxon>Bacteria</taxon>
        <taxon>Bacillati</taxon>
        <taxon>Actinomycetota</taxon>
        <taxon>Actinomycetes</taxon>
        <taxon>Micromonosporales</taxon>
        <taxon>Micromonosporaceae</taxon>
        <taxon>Actinoplanes</taxon>
    </lineage>
</organism>
<protein>
    <recommendedName>
        <fullName evidence="4">Lipoprotein</fullName>
    </recommendedName>
</protein>
<gene>
    <name evidence="2" type="ORF">Aiant_80720</name>
</gene>